<reference evidence="2" key="1">
    <citation type="submission" date="2018-05" db="EMBL/GenBank/DDBJ databases">
        <authorList>
            <person name="Lanie J.A."/>
            <person name="Ng W.-L."/>
            <person name="Kazmierczak K.M."/>
            <person name="Andrzejewski T.M."/>
            <person name="Davidsen T.M."/>
            <person name="Wayne K.J."/>
            <person name="Tettelin H."/>
            <person name="Glass J.I."/>
            <person name="Rusch D."/>
            <person name="Podicherti R."/>
            <person name="Tsui H.-C.T."/>
            <person name="Winkler M.E."/>
        </authorList>
    </citation>
    <scope>NUCLEOTIDE SEQUENCE</scope>
</reference>
<dbReference type="InterPro" id="IPR013445">
    <property type="entry name" value="CDP_4_6_deHydtase"/>
</dbReference>
<evidence type="ECO:0000313" key="2">
    <source>
        <dbReference type="EMBL" id="SVA15231.1"/>
    </source>
</evidence>
<protein>
    <recommendedName>
        <fullName evidence="1">NAD(P)-binding domain-containing protein</fullName>
    </recommendedName>
</protein>
<dbReference type="PANTHER" id="PTHR43000">
    <property type="entry name" value="DTDP-D-GLUCOSE 4,6-DEHYDRATASE-RELATED"/>
    <property type="match status" value="1"/>
</dbReference>
<dbReference type="Gene3D" id="3.90.25.10">
    <property type="entry name" value="UDP-galactose 4-epimerase, domain 1"/>
    <property type="match status" value="1"/>
</dbReference>
<dbReference type="NCBIfam" id="TIGR02622">
    <property type="entry name" value="CDP_4_6_dhtase"/>
    <property type="match status" value="1"/>
</dbReference>
<dbReference type="CDD" id="cd05252">
    <property type="entry name" value="CDP_GD_SDR_e"/>
    <property type="match status" value="1"/>
</dbReference>
<dbReference type="Pfam" id="PF16363">
    <property type="entry name" value="GDP_Man_Dehyd"/>
    <property type="match status" value="1"/>
</dbReference>
<dbReference type="InterPro" id="IPR016040">
    <property type="entry name" value="NAD(P)-bd_dom"/>
</dbReference>
<dbReference type="EMBL" id="UINC01004560">
    <property type="protein sequence ID" value="SVA15231.1"/>
    <property type="molecule type" value="Genomic_DNA"/>
</dbReference>
<dbReference type="SUPFAM" id="SSF51735">
    <property type="entry name" value="NAD(P)-binding Rossmann-fold domains"/>
    <property type="match status" value="1"/>
</dbReference>
<dbReference type="AlphaFoldDB" id="A0A381TIA8"/>
<gene>
    <name evidence="2" type="ORF">METZ01_LOCUS68085</name>
</gene>
<name>A0A381TIA8_9ZZZZ</name>
<evidence type="ECO:0000259" key="1">
    <source>
        <dbReference type="Pfam" id="PF16363"/>
    </source>
</evidence>
<accession>A0A381TIA8</accession>
<dbReference type="Gene3D" id="3.40.50.720">
    <property type="entry name" value="NAD(P)-binding Rossmann-like Domain"/>
    <property type="match status" value="1"/>
</dbReference>
<dbReference type="InterPro" id="IPR036291">
    <property type="entry name" value="NAD(P)-bd_dom_sf"/>
</dbReference>
<organism evidence="2">
    <name type="scientific">marine metagenome</name>
    <dbReference type="NCBI Taxonomy" id="408172"/>
    <lineage>
        <taxon>unclassified sequences</taxon>
        <taxon>metagenomes</taxon>
        <taxon>ecological metagenomes</taxon>
    </lineage>
</organism>
<sequence length="358" mass="40586">MTPSFWKGKRVLVTGHTGFKGGWLTLWLQNVGAEVTGFSINIPSEPSFYKVARVHQDVNSLRGDIRDFDCLKNVIEKHRPEIVIHMAALPLVRHSYKYPLDTLSTNILGSIHVLEAIRQSGGVRVVINVTSDKCYENREWVWGYRETDPMGGHDPYSSSKGCSELITAAYRQSFFRSSVNTEPTVALSSARAGNVIGGGDWSQDRLIPDMVRSFVNKRPIVIRSPEAIRPWQHVLDPLNGYMILAEKLWEQGESFADSWNFGPNENDSCSVAKIADQVIVEWGEEVTWEKDTQSSAHEATQLKLDCSKAKNSLGWVPSWIFEKTIRKTVEWYKAHLKGHEMRSFSLQQISEYQIDAKN</sequence>
<feature type="domain" description="NAD(P)-binding" evidence="1">
    <location>
        <begin position="12"/>
        <end position="328"/>
    </location>
</feature>
<proteinExistence type="predicted"/>